<accession>A0AAC9LFM4</accession>
<dbReference type="RefSeq" id="WP_075741604.1">
    <property type="nucleotide sequence ID" value="NZ_CP016076.1"/>
</dbReference>
<gene>
    <name evidence="1" type="ORF">UA74_19750</name>
</gene>
<sequence length="137" mass="14887">MNAADSVSAEWLSYLGRHVVALSIEVAGERIAVVGGRTGSAEAVRVESARTDMTDLLDTLGRGRFLEVPAIQDGEPRRMRLERQATGIELAVLRLRGVDLVARWWIASADVPTLIAALRRAFTELDTREALAGMEAS</sequence>
<dbReference type="KEGG" id="acad:UA74_19750"/>
<evidence type="ECO:0000313" key="2">
    <source>
        <dbReference type="Proteomes" id="UP000185511"/>
    </source>
</evidence>
<evidence type="ECO:0000313" key="1">
    <source>
        <dbReference type="EMBL" id="APU15975.1"/>
    </source>
</evidence>
<dbReference type="AlphaFoldDB" id="A0AAC9LFM4"/>
<organism evidence="1 2">
    <name type="scientific">Actinoalloteichus fjordicus</name>
    <dbReference type="NCBI Taxonomy" id="1612552"/>
    <lineage>
        <taxon>Bacteria</taxon>
        <taxon>Bacillati</taxon>
        <taxon>Actinomycetota</taxon>
        <taxon>Actinomycetes</taxon>
        <taxon>Pseudonocardiales</taxon>
        <taxon>Pseudonocardiaceae</taxon>
        <taxon>Actinoalloteichus</taxon>
    </lineage>
</organism>
<protein>
    <submittedName>
        <fullName evidence="1">Uncharacterized protein</fullName>
    </submittedName>
</protein>
<name>A0AAC9LFM4_9PSEU</name>
<reference evidence="2" key="1">
    <citation type="submission" date="2016-06" db="EMBL/GenBank/DDBJ databases">
        <title>Complete genome sequence of Actinoalloteichus fjordicus DSM 46855 (=ADI127-17), type strain of the new species Actinoalloteichus fjordicus.</title>
        <authorList>
            <person name="Ruckert C."/>
            <person name="Nouioui I."/>
            <person name="Willmese J."/>
            <person name="van Wezel G."/>
            <person name="Klenk H.-P."/>
            <person name="Kalinowski J."/>
            <person name="Zotchev S.B."/>
        </authorList>
    </citation>
    <scope>NUCLEOTIDE SEQUENCE [LARGE SCALE GENOMIC DNA]</scope>
    <source>
        <strain evidence="2">ADI127-7</strain>
    </source>
</reference>
<keyword evidence="2" id="KW-1185">Reference proteome</keyword>
<dbReference type="Proteomes" id="UP000185511">
    <property type="component" value="Chromosome"/>
</dbReference>
<proteinExistence type="predicted"/>
<dbReference type="EMBL" id="CP016076">
    <property type="protein sequence ID" value="APU15975.1"/>
    <property type="molecule type" value="Genomic_DNA"/>
</dbReference>